<organism evidence="2 3">
    <name type="scientific">Ajellomyces capsulatus (strain H88)</name>
    <name type="common">Darling's disease fungus</name>
    <name type="synonym">Histoplasma capsulatum</name>
    <dbReference type="NCBI Taxonomy" id="544711"/>
    <lineage>
        <taxon>Eukaryota</taxon>
        <taxon>Fungi</taxon>
        <taxon>Dikarya</taxon>
        <taxon>Ascomycota</taxon>
        <taxon>Pezizomycotina</taxon>
        <taxon>Eurotiomycetes</taxon>
        <taxon>Eurotiomycetidae</taxon>
        <taxon>Onygenales</taxon>
        <taxon>Ajellomycetaceae</taxon>
        <taxon>Histoplasma</taxon>
    </lineage>
</organism>
<evidence type="ECO:0000313" key="3">
    <source>
        <dbReference type="Proteomes" id="UP000663419"/>
    </source>
</evidence>
<dbReference type="VEuPathDB" id="FungiDB:I7I53_04914"/>
<feature type="signal peptide" evidence="1">
    <location>
        <begin position="1"/>
        <end position="28"/>
    </location>
</feature>
<evidence type="ECO:0000256" key="1">
    <source>
        <dbReference type="SAM" id="SignalP"/>
    </source>
</evidence>
<evidence type="ECO:0000313" key="2">
    <source>
        <dbReference type="EMBL" id="QSS56643.1"/>
    </source>
</evidence>
<reference evidence="2" key="1">
    <citation type="submission" date="2021-01" db="EMBL/GenBank/DDBJ databases">
        <title>Chromosome-level genome assembly of a human fungal pathogen reveals clustering of transcriptionally co-regulated genes.</title>
        <authorList>
            <person name="Voorhies M."/>
            <person name="Cohen S."/>
            <person name="Shea T.P."/>
            <person name="Petrus S."/>
            <person name="Munoz J.F."/>
            <person name="Poplawski S."/>
            <person name="Goldman W.E."/>
            <person name="Michael T."/>
            <person name="Cuomo C.A."/>
            <person name="Sil A."/>
            <person name="Beyhan S."/>
        </authorList>
    </citation>
    <scope>NUCLEOTIDE SEQUENCE</scope>
    <source>
        <strain evidence="2">H88</strain>
    </source>
</reference>
<keyword evidence="1" id="KW-0732">Signal</keyword>
<dbReference type="Proteomes" id="UP000663419">
    <property type="component" value="Chromosome 5"/>
</dbReference>
<dbReference type="EMBL" id="CP069106">
    <property type="protein sequence ID" value="QSS56643.1"/>
    <property type="molecule type" value="Genomic_DNA"/>
</dbReference>
<dbReference type="AlphaFoldDB" id="A0A8A1LVS9"/>
<accession>A0A8A1LVS9</accession>
<evidence type="ECO:0008006" key="4">
    <source>
        <dbReference type="Google" id="ProtNLM"/>
    </source>
</evidence>
<feature type="chain" id="PRO_5034587023" description="Secreted protein" evidence="1">
    <location>
        <begin position="29"/>
        <end position="114"/>
    </location>
</feature>
<gene>
    <name evidence="2" type="ORF">I7I53_04914</name>
</gene>
<sequence>MILCSMCGRTRIALSWCIFLLLLPHFPSVPHQHLQRWLSVNDSSFAWPSSLKFALQFFSRNSVLPNHEARSHGLPANSTFCVVSLRNRAFSSANPNQPSKASIVTAMFLFQESV</sequence>
<proteinExistence type="predicted"/>
<name>A0A8A1LVS9_AJEC8</name>
<protein>
    <recommendedName>
        <fullName evidence="4">Secreted protein</fullName>
    </recommendedName>
</protein>